<feature type="domain" description="Reverse transcriptase Ty1/copia-type" evidence="1">
    <location>
        <begin position="11"/>
        <end position="253"/>
    </location>
</feature>
<name>A0A9W7MIM5_HIBTR</name>
<keyword evidence="3" id="KW-1185">Reference proteome</keyword>
<dbReference type="Proteomes" id="UP001165190">
    <property type="component" value="Unassembled WGS sequence"/>
</dbReference>
<dbReference type="PANTHER" id="PTHR11439:SF511">
    <property type="match status" value="1"/>
</dbReference>
<reference evidence="2" key="1">
    <citation type="submission" date="2023-05" db="EMBL/GenBank/DDBJ databases">
        <title>Genome and transcriptome analyses reveal genes involved in the formation of fine ridges on petal epidermal cells in Hibiscus trionum.</title>
        <authorList>
            <person name="Koshimizu S."/>
            <person name="Masuda S."/>
            <person name="Ishii T."/>
            <person name="Shirasu K."/>
            <person name="Hoshino A."/>
            <person name="Arita M."/>
        </authorList>
    </citation>
    <scope>NUCLEOTIDE SEQUENCE</scope>
    <source>
        <strain evidence="2">Hamamatsu line</strain>
    </source>
</reference>
<dbReference type="InterPro" id="IPR043502">
    <property type="entry name" value="DNA/RNA_pol_sf"/>
</dbReference>
<comment type="caution">
    <text evidence="2">The sequence shown here is derived from an EMBL/GenBank/DDBJ whole genome shotgun (WGS) entry which is preliminary data.</text>
</comment>
<dbReference type="PANTHER" id="PTHR11439">
    <property type="entry name" value="GAG-POL-RELATED RETROTRANSPOSON"/>
    <property type="match status" value="1"/>
</dbReference>
<protein>
    <submittedName>
        <fullName evidence="2">Cysteine-rich RLK (RECEPTOR-like protein kinase) 8</fullName>
    </submittedName>
</protein>
<evidence type="ECO:0000313" key="3">
    <source>
        <dbReference type="Proteomes" id="UP001165190"/>
    </source>
</evidence>
<evidence type="ECO:0000259" key="1">
    <source>
        <dbReference type="Pfam" id="PF07727"/>
    </source>
</evidence>
<keyword evidence="2" id="KW-0418">Kinase</keyword>
<sequence>MEQEIKALKENQTWTMEHLPPGKHAIDSKWIYKIKYRSDGQIERFKARLFAKGFTQIEGLDYHDTFAPVAKLTTVRCLLAVAAIRNWELHQLDVNNAFLHGDLQEELYMKVPQGFSTPGDNRVCRLRKSLYELKQASKNWFQKFSGSLREIGFTQSGADNSLFTYMQGPFFTTILVYVDDVILAGNDPVTIKHVKSHLDSMFRIKDLGKLKYFLGIEVARNKEGIVLNQRKYTLDLLEDTCHMDARPVEFPMKQRQNLETEKGEPVKDASQYRRLIGRLLYLTITRPYISYHVLVLSQFMQDPRIPHMNAANRVLCYLKRAHGQGIFLPTDSPLNIIAYFESDWASCPTTRRSTTGYMIFLGHSLISWKSKKQTVVSRSSAEAEYMTMANTTSELLWLRSLFEDLQVSLSPPVSLFCDNQAALHIAANPIFHERTKHIEIDCLFIRDCILQNELLPFHVSSKDQVADLLTKALGKTQFHYLLGKLGIQNLYAPT</sequence>
<dbReference type="EMBL" id="BSYR01000037">
    <property type="protein sequence ID" value="GMJ03309.1"/>
    <property type="molecule type" value="Genomic_DNA"/>
</dbReference>
<keyword evidence="2" id="KW-0808">Transferase</keyword>
<dbReference type="AlphaFoldDB" id="A0A9W7MIM5"/>
<proteinExistence type="predicted"/>
<dbReference type="SUPFAM" id="SSF56672">
    <property type="entry name" value="DNA/RNA polymerases"/>
    <property type="match status" value="1"/>
</dbReference>
<evidence type="ECO:0000313" key="2">
    <source>
        <dbReference type="EMBL" id="GMJ03309.1"/>
    </source>
</evidence>
<dbReference type="OrthoDB" id="414945at2759"/>
<accession>A0A9W7MIM5</accession>
<dbReference type="InterPro" id="IPR013103">
    <property type="entry name" value="RVT_2"/>
</dbReference>
<dbReference type="GO" id="GO:0016301">
    <property type="term" value="F:kinase activity"/>
    <property type="evidence" value="ECO:0007669"/>
    <property type="project" value="UniProtKB-KW"/>
</dbReference>
<dbReference type="CDD" id="cd09272">
    <property type="entry name" value="RNase_HI_RT_Ty1"/>
    <property type="match status" value="1"/>
</dbReference>
<organism evidence="2 3">
    <name type="scientific">Hibiscus trionum</name>
    <name type="common">Flower of an hour</name>
    <dbReference type="NCBI Taxonomy" id="183268"/>
    <lineage>
        <taxon>Eukaryota</taxon>
        <taxon>Viridiplantae</taxon>
        <taxon>Streptophyta</taxon>
        <taxon>Embryophyta</taxon>
        <taxon>Tracheophyta</taxon>
        <taxon>Spermatophyta</taxon>
        <taxon>Magnoliopsida</taxon>
        <taxon>eudicotyledons</taxon>
        <taxon>Gunneridae</taxon>
        <taxon>Pentapetalae</taxon>
        <taxon>rosids</taxon>
        <taxon>malvids</taxon>
        <taxon>Malvales</taxon>
        <taxon>Malvaceae</taxon>
        <taxon>Malvoideae</taxon>
        <taxon>Hibiscus</taxon>
    </lineage>
</organism>
<dbReference type="Pfam" id="PF07727">
    <property type="entry name" value="RVT_2"/>
    <property type="match status" value="1"/>
</dbReference>
<gene>
    <name evidence="2" type="ORF">HRI_004000100</name>
</gene>